<comment type="catalytic activity">
    <reaction evidence="1 9">
        <text>a 4-O-methyl-thymidine in DNA + L-cysteinyl-[protein] = a thymidine in DNA + S-methyl-L-cysteinyl-[protein]</text>
        <dbReference type="Rhea" id="RHEA:53428"/>
        <dbReference type="Rhea" id="RHEA-COMP:10131"/>
        <dbReference type="Rhea" id="RHEA-COMP:10132"/>
        <dbReference type="Rhea" id="RHEA-COMP:13555"/>
        <dbReference type="Rhea" id="RHEA-COMP:13556"/>
        <dbReference type="ChEBI" id="CHEBI:29950"/>
        <dbReference type="ChEBI" id="CHEBI:82612"/>
        <dbReference type="ChEBI" id="CHEBI:137386"/>
        <dbReference type="ChEBI" id="CHEBI:137387"/>
        <dbReference type="EC" id="2.1.1.63"/>
    </reaction>
</comment>
<dbReference type="SUPFAM" id="SSF46767">
    <property type="entry name" value="Methylated DNA-protein cysteine methyltransferase, C-terminal domain"/>
    <property type="match status" value="1"/>
</dbReference>
<evidence type="ECO:0000313" key="12">
    <source>
        <dbReference type="EMBL" id="MSS13956.1"/>
    </source>
</evidence>
<dbReference type="InterPro" id="IPR023546">
    <property type="entry name" value="MGMT"/>
</dbReference>
<comment type="miscellaneous">
    <text evidence="9">This enzyme catalyzes only one turnover and therefore is not strictly catalytic. According to one definition, an enzyme is a biocatalyst that acts repeatedly and over many reaction cycles.</text>
</comment>
<evidence type="ECO:0000259" key="10">
    <source>
        <dbReference type="Pfam" id="PF01035"/>
    </source>
</evidence>
<keyword evidence="7 9" id="KW-0234">DNA repair</keyword>
<feature type="domain" description="Methylated-DNA-[protein]-cysteine S-methyltransferase DNA binding" evidence="10">
    <location>
        <begin position="70"/>
        <end position="149"/>
    </location>
</feature>
<name>A0A6L5X4S0_9FIRM</name>
<keyword evidence="13" id="KW-1185">Reference proteome</keyword>
<proteinExistence type="inferred from homology"/>
<keyword evidence="6 9" id="KW-0227">DNA damage</keyword>
<evidence type="ECO:0000256" key="4">
    <source>
        <dbReference type="ARBA" id="ARBA00022603"/>
    </source>
</evidence>
<keyword evidence="4 9" id="KW-0489">Methyltransferase</keyword>
<dbReference type="EMBL" id="VULZ01000002">
    <property type="protein sequence ID" value="MSS13956.1"/>
    <property type="molecule type" value="Genomic_DNA"/>
</dbReference>
<dbReference type="CDD" id="cd06445">
    <property type="entry name" value="ATase"/>
    <property type="match status" value="1"/>
</dbReference>
<keyword evidence="3 9" id="KW-0963">Cytoplasm</keyword>
<dbReference type="PROSITE" id="PS00374">
    <property type="entry name" value="MGMT"/>
    <property type="match status" value="1"/>
</dbReference>
<evidence type="ECO:0000256" key="1">
    <source>
        <dbReference type="ARBA" id="ARBA00001286"/>
    </source>
</evidence>
<dbReference type="FunFam" id="1.10.10.10:FF:000214">
    <property type="entry name" value="Methylated-DNA--protein-cysteine methyltransferase"/>
    <property type="match status" value="1"/>
</dbReference>
<feature type="active site" description="Nucleophile; methyl group acceptor" evidence="9">
    <location>
        <position position="121"/>
    </location>
</feature>
<evidence type="ECO:0000256" key="3">
    <source>
        <dbReference type="ARBA" id="ARBA00022490"/>
    </source>
</evidence>
<dbReference type="Proteomes" id="UP000481852">
    <property type="component" value="Unassembled WGS sequence"/>
</dbReference>
<comment type="function">
    <text evidence="9">Involved in the cellular defense against the biological effects of O6-methylguanine (O6-MeG) and O4-methylthymine (O4-MeT) in DNA. Repairs the methylated nucleobase in DNA by stoichiometrically transferring the methyl group to a cysteine residue in the enzyme. This is a suicide reaction: the enzyme is irreversibly inactivated.</text>
</comment>
<organism evidence="12 13">
    <name type="scientific">Porcincola intestinalis</name>
    <dbReference type="NCBI Taxonomy" id="2606632"/>
    <lineage>
        <taxon>Bacteria</taxon>
        <taxon>Bacillati</taxon>
        <taxon>Bacillota</taxon>
        <taxon>Clostridia</taxon>
        <taxon>Lachnospirales</taxon>
        <taxon>Lachnospiraceae</taxon>
        <taxon>Porcincola</taxon>
    </lineage>
</organism>
<dbReference type="EC" id="2.1.1.63" evidence="9"/>
<dbReference type="PANTHER" id="PTHR10815">
    <property type="entry name" value="METHYLATED-DNA--PROTEIN-CYSTEINE METHYLTRANSFERASE"/>
    <property type="match status" value="1"/>
</dbReference>
<dbReference type="InterPro" id="IPR036631">
    <property type="entry name" value="MGMT_N_sf"/>
</dbReference>
<evidence type="ECO:0000313" key="13">
    <source>
        <dbReference type="Proteomes" id="UP000481852"/>
    </source>
</evidence>
<evidence type="ECO:0000256" key="2">
    <source>
        <dbReference type="ARBA" id="ARBA00008711"/>
    </source>
</evidence>
<gene>
    <name evidence="12" type="ORF">FYJ35_02680</name>
</gene>
<dbReference type="GO" id="GO:0003908">
    <property type="term" value="F:methylated-DNA-[protein]-cysteine S-methyltransferase activity"/>
    <property type="evidence" value="ECO:0007669"/>
    <property type="project" value="UniProtKB-UniRule"/>
</dbReference>
<evidence type="ECO:0000259" key="11">
    <source>
        <dbReference type="Pfam" id="PF02870"/>
    </source>
</evidence>
<dbReference type="PANTHER" id="PTHR10815:SF5">
    <property type="entry name" value="METHYLATED-DNA--PROTEIN-CYSTEINE METHYLTRANSFERASE"/>
    <property type="match status" value="1"/>
</dbReference>
<comment type="subcellular location">
    <subcellularLocation>
        <location evidence="9">Cytoplasm</location>
    </subcellularLocation>
</comment>
<dbReference type="InterPro" id="IPR014048">
    <property type="entry name" value="MethylDNA_cys_MeTrfase_DNA-bd"/>
</dbReference>
<evidence type="ECO:0000256" key="7">
    <source>
        <dbReference type="ARBA" id="ARBA00023204"/>
    </source>
</evidence>
<evidence type="ECO:0000256" key="5">
    <source>
        <dbReference type="ARBA" id="ARBA00022679"/>
    </source>
</evidence>
<evidence type="ECO:0000256" key="9">
    <source>
        <dbReference type="HAMAP-Rule" id="MF_00772"/>
    </source>
</evidence>
<dbReference type="NCBIfam" id="TIGR00589">
    <property type="entry name" value="ogt"/>
    <property type="match status" value="1"/>
</dbReference>
<keyword evidence="5 9" id="KW-0808">Transferase</keyword>
<sequence length="163" mass="18334">MKDYAVYKFPFGWLQVEYVGGTVISLDKLDEERSGGHKTALTDRVFSQITEYLQGKRRSFDFPFQMEGTPFQKKVWNALQNIPYGETRTYKQIAEEIGNPKACRAVGMANNKNPMIIVVPCHRVIGANGKLVGYGGGLEMKRALLDLESKPLRKSKNSSPENS</sequence>
<dbReference type="HAMAP" id="MF_00772">
    <property type="entry name" value="OGT"/>
    <property type="match status" value="1"/>
</dbReference>
<evidence type="ECO:0000256" key="8">
    <source>
        <dbReference type="ARBA" id="ARBA00049348"/>
    </source>
</evidence>
<dbReference type="GO" id="GO:0005737">
    <property type="term" value="C:cytoplasm"/>
    <property type="evidence" value="ECO:0007669"/>
    <property type="project" value="UniProtKB-SubCell"/>
</dbReference>
<reference evidence="12 13" key="1">
    <citation type="submission" date="2019-08" db="EMBL/GenBank/DDBJ databases">
        <title>In-depth cultivation of the pig gut microbiome towards novel bacterial diversity and tailored functional studies.</title>
        <authorList>
            <person name="Wylensek D."/>
            <person name="Hitch T.C.A."/>
            <person name="Clavel T."/>
        </authorList>
    </citation>
    <scope>NUCLEOTIDE SEQUENCE [LARGE SCALE GENOMIC DNA]</scope>
    <source>
        <strain evidence="12 13">Oil+RF-744-WCA-WT-11</strain>
    </source>
</reference>
<dbReference type="GO" id="GO:0032259">
    <property type="term" value="P:methylation"/>
    <property type="evidence" value="ECO:0007669"/>
    <property type="project" value="UniProtKB-KW"/>
</dbReference>
<dbReference type="InterPro" id="IPR036217">
    <property type="entry name" value="MethylDNA_cys_MeTrfase_DNAb"/>
</dbReference>
<feature type="domain" description="Methylguanine DNA methyltransferase ribonuclease-like" evidence="11">
    <location>
        <begin position="4"/>
        <end position="65"/>
    </location>
</feature>
<dbReference type="GO" id="GO:0006307">
    <property type="term" value="P:DNA alkylation repair"/>
    <property type="evidence" value="ECO:0007669"/>
    <property type="project" value="UniProtKB-UniRule"/>
</dbReference>
<accession>A0A6L5X4S0</accession>
<dbReference type="InterPro" id="IPR036388">
    <property type="entry name" value="WH-like_DNA-bd_sf"/>
</dbReference>
<dbReference type="AlphaFoldDB" id="A0A6L5X4S0"/>
<dbReference type="InterPro" id="IPR008332">
    <property type="entry name" value="MethylG_MeTrfase_N"/>
</dbReference>
<dbReference type="Pfam" id="PF01035">
    <property type="entry name" value="DNA_binding_1"/>
    <property type="match status" value="1"/>
</dbReference>
<comment type="similarity">
    <text evidence="2 9">Belongs to the MGMT family.</text>
</comment>
<dbReference type="SUPFAM" id="SSF53155">
    <property type="entry name" value="Methylated DNA-protein cysteine methyltransferase domain"/>
    <property type="match status" value="1"/>
</dbReference>
<evidence type="ECO:0000256" key="6">
    <source>
        <dbReference type="ARBA" id="ARBA00022763"/>
    </source>
</evidence>
<dbReference type="InterPro" id="IPR001497">
    <property type="entry name" value="MethylDNA_cys_MeTrfase_AS"/>
</dbReference>
<comment type="caution">
    <text evidence="12">The sequence shown here is derived from an EMBL/GenBank/DDBJ whole genome shotgun (WGS) entry which is preliminary data.</text>
</comment>
<dbReference type="Gene3D" id="1.10.10.10">
    <property type="entry name" value="Winged helix-like DNA-binding domain superfamily/Winged helix DNA-binding domain"/>
    <property type="match status" value="1"/>
</dbReference>
<protein>
    <recommendedName>
        <fullName evidence="9">Methylated-DNA--protein-cysteine methyltransferase</fullName>
        <ecNumber evidence="9">2.1.1.63</ecNumber>
    </recommendedName>
    <alternativeName>
        <fullName evidence="9">6-O-methylguanine-DNA methyltransferase</fullName>
        <shortName evidence="9">MGMT</shortName>
    </alternativeName>
    <alternativeName>
        <fullName evidence="9">O-6-methylguanine-DNA-alkyltransferase</fullName>
    </alternativeName>
</protein>
<comment type="catalytic activity">
    <reaction evidence="8 9">
        <text>a 6-O-methyl-2'-deoxyguanosine in DNA + L-cysteinyl-[protein] = S-methyl-L-cysteinyl-[protein] + a 2'-deoxyguanosine in DNA</text>
        <dbReference type="Rhea" id="RHEA:24000"/>
        <dbReference type="Rhea" id="RHEA-COMP:10131"/>
        <dbReference type="Rhea" id="RHEA-COMP:10132"/>
        <dbReference type="Rhea" id="RHEA-COMP:11367"/>
        <dbReference type="Rhea" id="RHEA-COMP:11368"/>
        <dbReference type="ChEBI" id="CHEBI:29950"/>
        <dbReference type="ChEBI" id="CHEBI:82612"/>
        <dbReference type="ChEBI" id="CHEBI:85445"/>
        <dbReference type="ChEBI" id="CHEBI:85448"/>
        <dbReference type="EC" id="2.1.1.63"/>
    </reaction>
</comment>
<dbReference type="Pfam" id="PF02870">
    <property type="entry name" value="Methyltransf_1N"/>
    <property type="match status" value="1"/>
</dbReference>